<sequence length="78" mass="8885">MVYYDLATRAQAVTLKLIVRLENSQIEAITGLKPRTVNKICDRAIERGFDPQRVPTLVLDEHVRDMPKTGRPSKQADH</sequence>
<accession>A0AAN6RU10</accession>
<reference evidence="1" key="1">
    <citation type="journal article" date="2023" name="Mol. Phylogenet. Evol.">
        <title>Genome-scale phylogeny and comparative genomics of the fungal order Sordariales.</title>
        <authorList>
            <person name="Hensen N."/>
            <person name="Bonometti L."/>
            <person name="Westerberg I."/>
            <person name="Brannstrom I.O."/>
            <person name="Guillou S."/>
            <person name="Cros-Aarteil S."/>
            <person name="Calhoun S."/>
            <person name="Haridas S."/>
            <person name="Kuo A."/>
            <person name="Mondo S."/>
            <person name="Pangilinan J."/>
            <person name="Riley R."/>
            <person name="LaButti K."/>
            <person name="Andreopoulos B."/>
            <person name="Lipzen A."/>
            <person name="Chen C."/>
            <person name="Yan M."/>
            <person name="Daum C."/>
            <person name="Ng V."/>
            <person name="Clum A."/>
            <person name="Steindorff A."/>
            <person name="Ohm R.A."/>
            <person name="Martin F."/>
            <person name="Silar P."/>
            <person name="Natvig D.O."/>
            <person name="Lalanne C."/>
            <person name="Gautier V."/>
            <person name="Ament-Velasquez S.L."/>
            <person name="Kruys A."/>
            <person name="Hutchinson M.I."/>
            <person name="Powell A.J."/>
            <person name="Barry K."/>
            <person name="Miller A.N."/>
            <person name="Grigoriev I.V."/>
            <person name="Debuchy R."/>
            <person name="Gladieux P."/>
            <person name="Hiltunen Thoren M."/>
            <person name="Johannesson H."/>
        </authorList>
    </citation>
    <scope>NUCLEOTIDE SEQUENCE</scope>
    <source>
        <strain evidence="1">CBS 103.79</strain>
    </source>
</reference>
<protein>
    <submittedName>
        <fullName evidence="1">Uncharacterized protein</fullName>
    </submittedName>
</protein>
<comment type="caution">
    <text evidence="1">The sequence shown here is derived from an EMBL/GenBank/DDBJ whole genome shotgun (WGS) entry which is preliminary data.</text>
</comment>
<keyword evidence="2" id="KW-1185">Reference proteome</keyword>
<gene>
    <name evidence="1" type="ORF">C8A05DRAFT_14611</name>
</gene>
<dbReference type="EMBL" id="MU855449">
    <property type="protein sequence ID" value="KAK3903422.1"/>
    <property type="molecule type" value="Genomic_DNA"/>
</dbReference>
<proteinExistence type="predicted"/>
<evidence type="ECO:0000313" key="2">
    <source>
        <dbReference type="Proteomes" id="UP001303889"/>
    </source>
</evidence>
<dbReference type="AlphaFoldDB" id="A0AAN6RU10"/>
<evidence type="ECO:0000313" key="1">
    <source>
        <dbReference type="EMBL" id="KAK3903422.1"/>
    </source>
</evidence>
<organism evidence="1 2">
    <name type="scientific">Staphylotrichum tortipilum</name>
    <dbReference type="NCBI Taxonomy" id="2831512"/>
    <lineage>
        <taxon>Eukaryota</taxon>
        <taxon>Fungi</taxon>
        <taxon>Dikarya</taxon>
        <taxon>Ascomycota</taxon>
        <taxon>Pezizomycotina</taxon>
        <taxon>Sordariomycetes</taxon>
        <taxon>Sordariomycetidae</taxon>
        <taxon>Sordariales</taxon>
        <taxon>Chaetomiaceae</taxon>
        <taxon>Staphylotrichum</taxon>
    </lineage>
</organism>
<reference evidence="1" key="2">
    <citation type="submission" date="2023-05" db="EMBL/GenBank/DDBJ databases">
        <authorList>
            <consortium name="Lawrence Berkeley National Laboratory"/>
            <person name="Steindorff A."/>
            <person name="Hensen N."/>
            <person name="Bonometti L."/>
            <person name="Westerberg I."/>
            <person name="Brannstrom I.O."/>
            <person name="Guillou S."/>
            <person name="Cros-Aarteil S."/>
            <person name="Calhoun S."/>
            <person name="Haridas S."/>
            <person name="Kuo A."/>
            <person name="Mondo S."/>
            <person name="Pangilinan J."/>
            <person name="Riley R."/>
            <person name="Labutti K."/>
            <person name="Andreopoulos B."/>
            <person name="Lipzen A."/>
            <person name="Chen C."/>
            <person name="Yanf M."/>
            <person name="Daum C."/>
            <person name="Ng V."/>
            <person name="Clum A."/>
            <person name="Ohm R."/>
            <person name="Martin F."/>
            <person name="Silar P."/>
            <person name="Natvig D."/>
            <person name="Lalanne C."/>
            <person name="Gautier V."/>
            <person name="Ament-Velasquez S.L."/>
            <person name="Kruys A."/>
            <person name="Hutchinson M.I."/>
            <person name="Powell A.J."/>
            <person name="Barry K."/>
            <person name="Miller A.N."/>
            <person name="Grigoriev I.V."/>
            <person name="Debuchy R."/>
            <person name="Gladieux P."/>
            <person name="Thoren M.H."/>
            <person name="Johannesson H."/>
        </authorList>
    </citation>
    <scope>NUCLEOTIDE SEQUENCE</scope>
    <source>
        <strain evidence="1">CBS 103.79</strain>
    </source>
</reference>
<name>A0AAN6RU10_9PEZI</name>
<dbReference type="Proteomes" id="UP001303889">
    <property type="component" value="Unassembled WGS sequence"/>
</dbReference>